<keyword evidence="1" id="KW-0812">Transmembrane</keyword>
<keyword evidence="1" id="KW-1133">Transmembrane helix</keyword>
<feature type="transmembrane region" description="Helical" evidence="1">
    <location>
        <begin position="90"/>
        <end position="109"/>
    </location>
</feature>
<feature type="transmembrane region" description="Helical" evidence="1">
    <location>
        <begin position="60"/>
        <end position="84"/>
    </location>
</feature>
<organism evidence="2 3">
    <name type="scientific">Candidatus Vogelbacteria bacterium RIFOXYD1_FULL_51_18</name>
    <dbReference type="NCBI Taxonomy" id="1802440"/>
    <lineage>
        <taxon>Bacteria</taxon>
        <taxon>Candidatus Vogeliibacteriota</taxon>
    </lineage>
</organism>
<reference evidence="2 3" key="1">
    <citation type="journal article" date="2016" name="Nat. Commun.">
        <title>Thousands of microbial genomes shed light on interconnected biogeochemical processes in an aquifer system.</title>
        <authorList>
            <person name="Anantharaman K."/>
            <person name="Brown C.T."/>
            <person name="Hug L.A."/>
            <person name="Sharon I."/>
            <person name="Castelle C.J."/>
            <person name="Probst A.J."/>
            <person name="Thomas B.C."/>
            <person name="Singh A."/>
            <person name="Wilkins M.J."/>
            <person name="Karaoz U."/>
            <person name="Brodie E.L."/>
            <person name="Williams K.H."/>
            <person name="Hubbard S.S."/>
            <person name="Banfield J.F."/>
        </authorList>
    </citation>
    <scope>NUCLEOTIDE SEQUENCE [LARGE SCALE GENOMIC DNA]</scope>
</reference>
<dbReference type="Proteomes" id="UP000177090">
    <property type="component" value="Unassembled WGS sequence"/>
</dbReference>
<gene>
    <name evidence="2" type="ORF">A2569_03080</name>
</gene>
<protein>
    <submittedName>
        <fullName evidence="2">Uncharacterized protein</fullName>
    </submittedName>
</protein>
<keyword evidence="1" id="KW-0472">Membrane</keyword>
<accession>A0A1G2QIX5</accession>
<evidence type="ECO:0000313" key="2">
    <source>
        <dbReference type="EMBL" id="OHA60398.1"/>
    </source>
</evidence>
<sequence length="130" mass="14291">MESAVAFFLAEFYKISYTLIMEFSLPLASPLLIAGLAGGMLRAVVGYIKAKNALKKSPNFSPLYLLSTVFASGAIGYLTVWFFYDLREIVLGPLPFTPAISAVLGYAGGDIMENVYKIFTKRLTLFEKAK</sequence>
<dbReference type="AlphaFoldDB" id="A0A1G2QIX5"/>
<comment type="caution">
    <text evidence="2">The sequence shown here is derived from an EMBL/GenBank/DDBJ whole genome shotgun (WGS) entry which is preliminary data.</text>
</comment>
<name>A0A1G2QIX5_9BACT</name>
<proteinExistence type="predicted"/>
<evidence type="ECO:0000313" key="3">
    <source>
        <dbReference type="Proteomes" id="UP000177090"/>
    </source>
</evidence>
<evidence type="ECO:0000256" key="1">
    <source>
        <dbReference type="SAM" id="Phobius"/>
    </source>
</evidence>
<feature type="transmembrane region" description="Helical" evidence="1">
    <location>
        <begin position="27"/>
        <end position="48"/>
    </location>
</feature>
<dbReference type="EMBL" id="MHTL01000014">
    <property type="protein sequence ID" value="OHA60398.1"/>
    <property type="molecule type" value="Genomic_DNA"/>
</dbReference>